<reference evidence="3 4" key="1">
    <citation type="journal article" date="2008" name="Int. J. Syst. Evol. Microbiol.">
        <title>Nocardioides daphniae sp. nov., isolated from Daphnia cucullata (Crustacea: Cladocera).</title>
        <authorList>
            <person name="Toth E.M."/>
            <person name="Keki Z."/>
            <person name="Homonnay Z.G."/>
            <person name="Borsodi A.K."/>
            <person name="Marialigeti K."/>
            <person name="Schumann P."/>
        </authorList>
    </citation>
    <scope>NUCLEOTIDE SEQUENCE [LARGE SCALE GENOMIC DNA]</scope>
    <source>
        <strain evidence="3 4">JCM 16608</strain>
    </source>
</reference>
<evidence type="ECO:0000313" key="3">
    <source>
        <dbReference type="EMBL" id="QCC77845.1"/>
    </source>
</evidence>
<accession>A0A4P7UEK3</accession>
<dbReference type="Pfam" id="PF18986">
    <property type="entry name" value="DUF5719"/>
    <property type="match status" value="1"/>
</dbReference>
<protein>
    <submittedName>
        <fullName evidence="3">Uncharacterized protein</fullName>
    </submittedName>
</protein>
<dbReference type="Proteomes" id="UP000630594">
    <property type="component" value="Unassembled WGS sequence"/>
</dbReference>
<feature type="region of interest" description="Disordered" evidence="1">
    <location>
        <begin position="1"/>
        <end position="26"/>
    </location>
</feature>
<keyword evidence="5" id="KW-1185">Reference proteome</keyword>
<name>A0A4P7UEK3_9ACTN</name>
<reference evidence="3" key="4">
    <citation type="submission" date="2019-03" db="EMBL/GenBank/DDBJ databases">
        <authorList>
            <person name="Huang Y."/>
        </authorList>
    </citation>
    <scope>NUCLEOTIDE SEQUENCE</scope>
    <source>
        <strain evidence="3">JCM 16608</strain>
    </source>
</reference>
<evidence type="ECO:0000313" key="2">
    <source>
        <dbReference type="EMBL" id="GGD27764.1"/>
    </source>
</evidence>
<reference evidence="2" key="5">
    <citation type="submission" date="2024-05" db="EMBL/GenBank/DDBJ databases">
        <authorList>
            <person name="Sun Q."/>
            <person name="Sedlacek I."/>
        </authorList>
    </citation>
    <scope>NUCLEOTIDE SEQUENCE</scope>
    <source>
        <strain evidence="2">CCM 7403</strain>
    </source>
</reference>
<organism evidence="3 4">
    <name type="scientific">Nocardioides daphniae</name>
    <dbReference type="NCBI Taxonomy" id="402297"/>
    <lineage>
        <taxon>Bacteria</taxon>
        <taxon>Bacillati</taxon>
        <taxon>Actinomycetota</taxon>
        <taxon>Actinomycetes</taxon>
        <taxon>Propionibacteriales</taxon>
        <taxon>Nocardioidaceae</taxon>
        <taxon>Nocardioides</taxon>
    </lineage>
</organism>
<dbReference type="RefSeq" id="WP_135832888.1">
    <property type="nucleotide sequence ID" value="NZ_BMCK01000005.1"/>
</dbReference>
<reference evidence="2" key="2">
    <citation type="journal article" date="2014" name="Int. J. Syst. Evol. Microbiol.">
        <title>Complete genome of a new Firmicutes species belonging to the dominant human colonic microbiota ('Ruminococcus bicirculans') reveals two chromosomes and a selective capacity to utilize plant glucans.</title>
        <authorList>
            <consortium name="NISC Comparative Sequencing Program"/>
            <person name="Wegmann U."/>
            <person name="Louis P."/>
            <person name="Goesmann A."/>
            <person name="Henrissat B."/>
            <person name="Duncan S.H."/>
            <person name="Flint H.J."/>
        </authorList>
    </citation>
    <scope>NUCLEOTIDE SEQUENCE</scope>
    <source>
        <strain evidence="2">CCM 7403</strain>
    </source>
</reference>
<proteinExistence type="predicted"/>
<feature type="compositionally biased region" description="Basic and acidic residues" evidence="1">
    <location>
        <begin position="1"/>
        <end position="13"/>
    </location>
</feature>
<dbReference type="Proteomes" id="UP000297025">
    <property type="component" value="Chromosome"/>
</dbReference>
<dbReference type="EMBL" id="CP038462">
    <property type="protein sequence ID" value="QCC77845.1"/>
    <property type="molecule type" value="Genomic_DNA"/>
</dbReference>
<dbReference type="OrthoDB" id="3729011at2"/>
<dbReference type="InterPro" id="IPR043777">
    <property type="entry name" value="DUF5719"/>
</dbReference>
<evidence type="ECO:0000313" key="4">
    <source>
        <dbReference type="Proteomes" id="UP000297025"/>
    </source>
</evidence>
<reference evidence="5" key="3">
    <citation type="journal article" date="2019" name="Int. J. Syst. Evol. Microbiol.">
        <title>The Global Catalogue of Microorganisms (GCM) 10K type strain sequencing project: providing services to taxonomists for standard genome sequencing and annotation.</title>
        <authorList>
            <consortium name="The Broad Institute Genomics Platform"/>
            <consortium name="The Broad Institute Genome Sequencing Center for Infectious Disease"/>
            <person name="Wu L."/>
            <person name="Ma J."/>
        </authorList>
    </citation>
    <scope>NUCLEOTIDE SEQUENCE [LARGE SCALE GENOMIC DNA]</scope>
    <source>
        <strain evidence="5">CCM 7403</strain>
    </source>
</reference>
<gene>
    <name evidence="3" type="ORF">E2C04_12840</name>
    <name evidence="2" type="ORF">GCM10007231_29060</name>
</gene>
<evidence type="ECO:0000256" key="1">
    <source>
        <dbReference type="SAM" id="MobiDB-lite"/>
    </source>
</evidence>
<dbReference type="KEGG" id="ndp:E2C04_12840"/>
<evidence type="ECO:0000313" key="5">
    <source>
        <dbReference type="Proteomes" id="UP000630594"/>
    </source>
</evidence>
<dbReference type="EMBL" id="BMCK01000005">
    <property type="protein sequence ID" value="GGD27764.1"/>
    <property type="molecule type" value="Genomic_DNA"/>
</dbReference>
<sequence length="464" mass="47946">MSTDSRRSAERPQRRDRRRSSAPGQRAVDPLTLLAFGIPLLTVALLATVNPAPTEEAAQPPTATPLTNTVLVCPPALGGADLVQAALADTDVAGALRTGGKDLTLSAGSVATRRTSDTLLLRGEGPTASGLAAARTGGGLATDCLRPASDVWFAGVGAGPEHSSVLRLVNPDGGPAIADVVVHAAGGIREVPALRGVAVGARDELALDLAEVMPEREDVTLHLRVTRGRLASSIVDRVDPLGSDERATTWLPAVAEPATDAFLPGVRRGGGERTLVLTNPGDDETRVRLKAVTPESEFAPTDLSEVPVPAGATVTVDLGRFLRSQAAQGLVALRVEADAPVASLLRSRDGNRLTHAVAAALLAESGALAVAGGDQRLVLAGAEKPSNVRVVQRAADGTALKELRVTVRPGQGTRLELAARARWVQVLVGDVPVVAALEAGDTSVRPVRELVTDSWVPHVGPALY</sequence>
<dbReference type="AlphaFoldDB" id="A0A4P7UEK3"/>